<proteinExistence type="predicted"/>
<feature type="chain" id="PRO_5021252876" description="Secreted protein" evidence="2">
    <location>
        <begin position="20"/>
        <end position="69"/>
    </location>
</feature>
<feature type="compositionally biased region" description="Basic and acidic residues" evidence="1">
    <location>
        <begin position="25"/>
        <end position="34"/>
    </location>
</feature>
<comment type="caution">
    <text evidence="3">The sequence shown here is derived from an EMBL/GenBank/DDBJ whole genome shotgun (WGS) entry which is preliminary data.</text>
</comment>
<evidence type="ECO:0000313" key="3">
    <source>
        <dbReference type="EMBL" id="TNN73409.1"/>
    </source>
</evidence>
<keyword evidence="4" id="KW-1185">Reference proteome</keyword>
<organism evidence="3 4">
    <name type="scientific">Liparis tanakae</name>
    <name type="common">Tanaka's snailfish</name>
    <dbReference type="NCBI Taxonomy" id="230148"/>
    <lineage>
        <taxon>Eukaryota</taxon>
        <taxon>Metazoa</taxon>
        <taxon>Chordata</taxon>
        <taxon>Craniata</taxon>
        <taxon>Vertebrata</taxon>
        <taxon>Euteleostomi</taxon>
        <taxon>Actinopterygii</taxon>
        <taxon>Neopterygii</taxon>
        <taxon>Teleostei</taxon>
        <taxon>Neoteleostei</taxon>
        <taxon>Acanthomorphata</taxon>
        <taxon>Eupercaria</taxon>
        <taxon>Perciformes</taxon>
        <taxon>Cottioidei</taxon>
        <taxon>Cottales</taxon>
        <taxon>Liparidae</taxon>
        <taxon>Liparis</taxon>
    </lineage>
</organism>
<gene>
    <name evidence="3" type="ORF">EYF80_016363</name>
</gene>
<evidence type="ECO:0000313" key="4">
    <source>
        <dbReference type="Proteomes" id="UP000314294"/>
    </source>
</evidence>
<evidence type="ECO:0000256" key="1">
    <source>
        <dbReference type="SAM" id="MobiDB-lite"/>
    </source>
</evidence>
<feature type="region of interest" description="Disordered" evidence="1">
    <location>
        <begin position="20"/>
        <end position="46"/>
    </location>
</feature>
<reference evidence="3 4" key="1">
    <citation type="submission" date="2019-03" db="EMBL/GenBank/DDBJ databases">
        <title>First draft genome of Liparis tanakae, snailfish: a comprehensive survey of snailfish specific genes.</title>
        <authorList>
            <person name="Kim W."/>
            <person name="Song I."/>
            <person name="Jeong J.-H."/>
            <person name="Kim D."/>
            <person name="Kim S."/>
            <person name="Ryu S."/>
            <person name="Song J.Y."/>
            <person name="Lee S.K."/>
        </authorList>
    </citation>
    <scope>NUCLEOTIDE SEQUENCE [LARGE SCALE GENOMIC DNA]</scope>
    <source>
        <tissue evidence="3">Muscle</tissue>
    </source>
</reference>
<feature type="signal peptide" evidence="2">
    <location>
        <begin position="1"/>
        <end position="19"/>
    </location>
</feature>
<evidence type="ECO:0008006" key="5">
    <source>
        <dbReference type="Google" id="ProtNLM"/>
    </source>
</evidence>
<dbReference type="Proteomes" id="UP000314294">
    <property type="component" value="Unassembled WGS sequence"/>
</dbReference>
<accession>A0A4Z2I5S4</accession>
<sequence>MAAIGTGCVLCVCSCVSDAESDGASVDRRTRADGQIRSSSQQQHGAKISVLRTYGGHGGLHLNSSSNPQ</sequence>
<dbReference type="EMBL" id="SRLO01000125">
    <property type="protein sequence ID" value="TNN73409.1"/>
    <property type="molecule type" value="Genomic_DNA"/>
</dbReference>
<keyword evidence="2" id="KW-0732">Signal</keyword>
<evidence type="ECO:0000256" key="2">
    <source>
        <dbReference type="SAM" id="SignalP"/>
    </source>
</evidence>
<dbReference type="AlphaFoldDB" id="A0A4Z2I5S4"/>
<name>A0A4Z2I5S4_9TELE</name>
<protein>
    <recommendedName>
        <fullName evidence="5">Secreted protein</fullName>
    </recommendedName>
</protein>